<evidence type="ECO:0000313" key="14">
    <source>
        <dbReference type="Proteomes" id="UP000055035"/>
    </source>
</evidence>
<feature type="transmembrane region" description="Helical" evidence="11">
    <location>
        <begin position="160"/>
        <end position="185"/>
    </location>
</feature>
<evidence type="ECO:0000256" key="3">
    <source>
        <dbReference type="ARBA" id="ARBA00022692"/>
    </source>
</evidence>
<feature type="transmembrane region" description="Helical" evidence="11">
    <location>
        <begin position="339"/>
        <end position="360"/>
    </location>
</feature>
<dbReference type="Pfam" id="PF00654">
    <property type="entry name" value="Voltage_CLC"/>
    <property type="match status" value="1"/>
</dbReference>
<dbReference type="InterPro" id="IPR000644">
    <property type="entry name" value="CBS_dom"/>
</dbReference>
<dbReference type="EMBL" id="LNYJ01000011">
    <property type="protein sequence ID" value="KTD18086.1"/>
    <property type="molecule type" value="Genomic_DNA"/>
</dbReference>
<keyword evidence="4 11" id="KW-1133">Transmembrane helix</keyword>
<keyword evidence="7" id="KW-0869">Chloride channel</keyword>
<keyword evidence="8" id="KW-0868">Chloride</keyword>
<accession>A0A0W0VE18</accession>
<feature type="transmembrane region" description="Helical" evidence="11">
    <location>
        <begin position="230"/>
        <end position="251"/>
    </location>
</feature>
<dbReference type="AlphaFoldDB" id="A0A0W0VE18"/>
<dbReference type="Proteomes" id="UP000055035">
    <property type="component" value="Unassembled WGS sequence"/>
</dbReference>
<dbReference type="InterPro" id="IPR046342">
    <property type="entry name" value="CBS_dom_sf"/>
</dbReference>
<evidence type="ECO:0000256" key="7">
    <source>
        <dbReference type="ARBA" id="ARBA00023173"/>
    </source>
</evidence>
<keyword evidence="2" id="KW-0813">Transport</keyword>
<evidence type="ECO:0000256" key="4">
    <source>
        <dbReference type="ARBA" id="ARBA00022989"/>
    </source>
</evidence>
<keyword evidence="5" id="KW-0406">Ion transport</keyword>
<dbReference type="STRING" id="456.Ljor_2392"/>
<evidence type="ECO:0000256" key="6">
    <source>
        <dbReference type="ARBA" id="ARBA00023136"/>
    </source>
</evidence>
<feature type="transmembrane region" description="Helical" evidence="11">
    <location>
        <begin position="366"/>
        <end position="391"/>
    </location>
</feature>
<evidence type="ECO:0000256" key="10">
    <source>
        <dbReference type="PROSITE-ProRule" id="PRU00703"/>
    </source>
</evidence>
<dbReference type="PROSITE" id="PS51371">
    <property type="entry name" value="CBS"/>
    <property type="match status" value="1"/>
</dbReference>
<dbReference type="GO" id="GO:0005254">
    <property type="term" value="F:chloride channel activity"/>
    <property type="evidence" value="ECO:0007669"/>
    <property type="project" value="UniProtKB-KW"/>
</dbReference>
<reference evidence="13 14" key="1">
    <citation type="submission" date="2015-11" db="EMBL/GenBank/DDBJ databases">
        <title>Genomic analysis of 38 Legionella species identifies large and diverse effector repertoires.</title>
        <authorList>
            <person name="Burstein D."/>
            <person name="Amaro F."/>
            <person name="Zusman T."/>
            <person name="Lifshitz Z."/>
            <person name="Cohen O."/>
            <person name="Gilbert J.A."/>
            <person name="Pupko T."/>
            <person name="Shuman H.A."/>
            <person name="Segal G."/>
        </authorList>
    </citation>
    <scope>NUCLEOTIDE SEQUENCE [LARGE SCALE GENOMIC DNA]</scope>
    <source>
        <strain evidence="13 14">BL-540</strain>
    </source>
</reference>
<protein>
    <submittedName>
        <fullName evidence="13">Voltage-gated chloride channel protein (ClC-type)</fullName>
    </submittedName>
</protein>
<dbReference type="InterPro" id="IPR001807">
    <property type="entry name" value="ClC"/>
</dbReference>
<keyword evidence="14" id="KW-1185">Reference proteome</keyword>
<dbReference type="PRINTS" id="PR00762">
    <property type="entry name" value="CLCHANNEL"/>
</dbReference>
<keyword evidence="9" id="KW-0407">Ion channel</keyword>
<sequence>MPIASLNNRTEAHPPFENTKILALAAVGGLIIGTAVACIRVGVGLMQLLLFGKDVNLDSSAGVPAWRILLVTLLGALFLGFLLKLAAKFKRLAIIDPVEANALEGGKMSLGDSLILVGLSIVSITIGGSVGFEAAMTQLGAGFLSFLGQRLKLERRELRILVSCGTGAGIAAIFGAPLAGTFYALELVVGGYAMRALLPTLLASALSSHMIYLLIGYEPIFFAKDIGPPAFWHFPLAIAMGITATVIGIAVMRGTTAFEKGLIYFRVPQQFRPLLGGLILGLLSLKLPDVMGPGHHSINEILAGNHLFSAILIILCGKIMASIACVGSGFRGGLFSASLFLGAALGYIIYTILIVPLYGTDIPRDLAIVAGMAAVATSIIGTPIGIVLLMVETAGLQTGVVTTAITVIIASHLTRYWFGYSFSTWRFHIRGNDLFGPRDIGRLRSLTFLEVPLNNPPRVHIDSPIEEALQKTSDTDMHVLAVEEMNGRFIGLIHCAELAQAAASKAPLALCNLVRKPDFCVQINEPLIKYIEKLGAGSPSDVAILNSKAYLIGLATEAAILHRYLNEILAADRDDAIQIINK</sequence>
<dbReference type="CDD" id="cd00400">
    <property type="entry name" value="Voltage_gated_ClC"/>
    <property type="match status" value="1"/>
</dbReference>
<dbReference type="PANTHER" id="PTHR43427:SF6">
    <property type="entry name" value="CHLORIDE CHANNEL PROTEIN CLC-E"/>
    <property type="match status" value="1"/>
</dbReference>
<keyword evidence="3 11" id="KW-0812">Transmembrane</keyword>
<dbReference type="InterPro" id="IPR014743">
    <property type="entry name" value="Cl-channel_core"/>
</dbReference>
<evidence type="ECO:0000256" key="9">
    <source>
        <dbReference type="ARBA" id="ARBA00023303"/>
    </source>
</evidence>
<dbReference type="SUPFAM" id="SSF54631">
    <property type="entry name" value="CBS-domain pair"/>
    <property type="match status" value="1"/>
</dbReference>
<dbReference type="Gene3D" id="1.10.3080.10">
    <property type="entry name" value="Clc chloride channel"/>
    <property type="match status" value="1"/>
</dbReference>
<keyword evidence="10" id="KW-0129">CBS domain</keyword>
<comment type="caution">
    <text evidence="13">The sequence shown here is derived from an EMBL/GenBank/DDBJ whole genome shotgun (WGS) entry which is preliminary data.</text>
</comment>
<name>A0A0W0VE18_9GAMM</name>
<dbReference type="InterPro" id="IPR050368">
    <property type="entry name" value="ClC-type_chloride_channel"/>
</dbReference>
<proteinExistence type="predicted"/>
<feature type="transmembrane region" description="Helical" evidence="11">
    <location>
        <begin position="271"/>
        <end position="287"/>
    </location>
</feature>
<dbReference type="SUPFAM" id="SSF81340">
    <property type="entry name" value="Clc chloride channel"/>
    <property type="match status" value="1"/>
</dbReference>
<evidence type="ECO:0000256" key="11">
    <source>
        <dbReference type="SAM" id="Phobius"/>
    </source>
</evidence>
<feature type="domain" description="CBS" evidence="12">
    <location>
        <begin position="450"/>
        <end position="508"/>
    </location>
</feature>
<feature type="transmembrane region" description="Helical" evidence="11">
    <location>
        <begin position="114"/>
        <end position="140"/>
    </location>
</feature>
<feature type="transmembrane region" description="Helical" evidence="11">
    <location>
        <begin position="197"/>
        <end position="215"/>
    </location>
</feature>
<dbReference type="RefSeq" id="WP_058471780.1">
    <property type="nucleotide sequence ID" value="NZ_CAAAIC010000001.1"/>
</dbReference>
<evidence type="ECO:0000256" key="1">
    <source>
        <dbReference type="ARBA" id="ARBA00004141"/>
    </source>
</evidence>
<evidence type="ECO:0000259" key="12">
    <source>
        <dbReference type="PROSITE" id="PS51371"/>
    </source>
</evidence>
<organism evidence="13 14">
    <name type="scientific">Legionella jordanis</name>
    <dbReference type="NCBI Taxonomy" id="456"/>
    <lineage>
        <taxon>Bacteria</taxon>
        <taxon>Pseudomonadati</taxon>
        <taxon>Pseudomonadota</taxon>
        <taxon>Gammaproteobacteria</taxon>
        <taxon>Legionellales</taxon>
        <taxon>Legionellaceae</taxon>
        <taxon>Legionella</taxon>
    </lineage>
</organism>
<evidence type="ECO:0000256" key="5">
    <source>
        <dbReference type="ARBA" id="ARBA00023065"/>
    </source>
</evidence>
<gene>
    <name evidence="13" type="primary">clcA_2</name>
    <name evidence="13" type="ORF">Ljor_2392</name>
</gene>
<evidence type="ECO:0000256" key="8">
    <source>
        <dbReference type="ARBA" id="ARBA00023214"/>
    </source>
</evidence>
<dbReference type="OrthoDB" id="9814803at2"/>
<evidence type="ECO:0000313" key="13">
    <source>
        <dbReference type="EMBL" id="KTD18086.1"/>
    </source>
</evidence>
<feature type="transmembrane region" description="Helical" evidence="11">
    <location>
        <begin position="21"/>
        <end position="43"/>
    </location>
</feature>
<dbReference type="PATRIC" id="fig|456.5.peg.2572"/>
<evidence type="ECO:0000256" key="2">
    <source>
        <dbReference type="ARBA" id="ARBA00022448"/>
    </source>
</evidence>
<feature type="transmembrane region" description="Helical" evidence="11">
    <location>
        <begin position="398"/>
        <end position="418"/>
    </location>
</feature>
<keyword evidence="6 11" id="KW-0472">Membrane</keyword>
<feature type="transmembrane region" description="Helical" evidence="11">
    <location>
        <begin position="307"/>
        <end position="327"/>
    </location>
</feature>
<dbReference type="GO" id="GO:0034707">
    <property type="term" value="C:chloride channel complex"/>
    <property type="evidence" value="ECO:0007669"/>
    <property type="project" value="UniProtKB-KW"/>
</dbReference>
<feature type="transmembrane region" description="Helical" evidence="11">
    <location>
        <begin position="63"/>
        <end position="83"/>
    </location>
</feature>
<dbReference type="PANTHER" id="PTHR43427">
    <property type="entry name" value="CHLORIDE CHANNEL PROTEIN CLC-E"/>
    <property type="match status" value="1"/>
</dbReference>
<comment type="subcellular location">
    <subcellularLocation>
        <location evidence="1">Membrane</location>
        <topology evidence="1">Multi-pass membrane protein</topology>
    </subcellularLocation>
</comment>